<feature type="domain" description="Snurportin-1 m3G cap-binding" evidence="10">
    <location>
        <begin position="122"/>
        <end position="201"/>
    </location>
</feature>
<dbReference type="GO" id="GO:0003723">
    <property type="term" value="F:RNA binding"/>
    <property type="evidence" value="ECO:0007669"/>
    <property type="project" value="UniProtKB-KW"/>
</dbReference>
<evidence type="ECO:0000256" key="1">
    <source>
        <dbReference type="ARBA" id="ARBA00003975"/>
    </source>
</evidence>
<organism evidence="11 12">
    <name type="scientific">Mesocestoides corti</name>
    <name type="common">Flatworm</name>
    <dbReference type="NCBI Taxonomy" id="53468"/>
    <lineage>
        <taxon>Eukaryota</taxon>
        <taxon>Metazoa</taxon>
        <taxon>Spiralia</taxon>
        <taxon>Lophotrochozoa</taxon>
        <taxon>Platyhelminthes</taxon>
        <taxon>Cestoda</taxon>
        <taxon>Eucestoda</taxon>
        <taxon>Cyclophyllidea</taxon>
        <taxon>Mesocestoididae</taxon>
        <taxon>Mesocestoides</taxon>
    </lineage>
</organism>
<evidence type="ECO:0000256" key="4">
    <source>
        <dbReference type="ARBA" id="ARBA00007540"/>
    </source>
</evidence>
<dbReference type="Pfam" id="PF21974">
    <property type="entry name" value="SPN1_m3Gcap_bd"/>
    <property type="match status" value="2"/>
</dbReference>
<proteinExistence type="inferred from homology"/>
<dbReference type="Proteomes" id="UP000267029">
    <property type="component" value="Unassembled WGS sequence"/>
</dbReference>
<dbReference type="EMBL" id="UXSR01005269">
    <property type="protein sequence ID" value="VDD80529.1"/>
    <property type="molecule type" value="Genomic_DNA"/>
</dbReference>
<name>A0A0R3UGY3_MESCO</name>
<evidence type="ECO:0000256" key="2">
    <source>
        <dbReference type="ARBA" id="ARBA00004123"/>
    </source>
</evidence>
<dbReference type="PANTHER" id="PTHR13403:SF6">
    <property type="entry name" value="SNURPORTIN-1"/>
    <property type="match status" value="1"/>
</dbReference>
<dbReference type="GO" id="GO:0005737">
    <property type="term" value="C:cytoplasm"/>
    <property type="evidence" value="ECO:0007669"/>
    <property type="project" value="UniProtKB-SubCell"/>
</dbReference>
<protein>
    <recommendedName>
        <fullName evidence="5">Snurportin-1</fullName>
    </recommendedName>
</protein>
<comment type="similarity">
    <text evidence="4">Belongs to the snurportin family.</text>
</comment>
<evidence type="ECO:0000259" key="10">
    <source>
        <dbReference type="Pfam" id="PF21974"/>
    </source>
</evidence>
<evidence type="ECO:0000256" key="8">
    <source>
        <dbReference type="ARBA" id="ARBA00022884"/>
    </source>
</evidence>
<dbReference type="PANTHER" id="PTHR13403">
    <property type="entry name" value="SNURPORTIN1 RNUT1 PROTEIN RNA, U TRANSPORTER 1"/>
    <property type="match status" value="1"/>
</dbReference>
<keyword evidence="9" id="KW-0539">Nucleus</keyword>
<evidence type="ECO:0000313" key="12">
    <source>
        <dbReference type="Proteomes" id="UP000267029"/>
    </source>
</evidence>
<dbReference type="STRING" id="53468.A0A0R3UGY3"/>
<dbReference type="GO" id="GO:0061015">
    <property type="term" value="P:snRNA import into nucleus"/>
    <property type="evidence" value="ECO:0007669"/>
    <property type="project" value="InterPro"/>
</dbReference>
<dbReference type="SUPFAM" id="SSF56091">
    <property type="entry name" value="DNA ligase/mRNA capping enzyme, catalytic domain"/>
    <property type="match status" value="1"/>
</dbReference>
<reference evidence="11 12" key="1">
    <citation type="submission" date="2018-10" db="EMBL/GenBank/DDBJ databases">
        <authorList>
            <consortium name="Pathogen Informatics"/>
        </authorList>
    </citation>
    <scope>NUCLEOTIDE SEQUENCE [LARGE SCALE GENOMIC DNA]</scope>
</reference>
<dbReference type="GO" id="GO:0005634">
    <property type="term" value="C:nucleus"/>
    <property type="evidence" value="ECO:0007669"/>
    <property type="project" value="UniProtKB-SubCell"/>
</dbReference>
<accession>A0A0R3UGY3</accession>
<gene>
    <name evidence="11" type="ORF">MCOS_LOCUS6532</name>
</gene>
<evidence type="ECO:0000256" key="5">
    <source>
        <dbReference type="ARBA" id="ARBA00016034"/>
    </source>
</evidence>
<comment type="subcellular location">
    <subcellularLocation>
        <location evidence="3">Cytoplasm</location>
    </subcellularLocation>
    <subcellularLocation>
        <location evidence="2">Nucleus</location>
    </subcellularLocation>
</comment>
<evidence type="ECO:0000256" key="6">
    <source>
        <dbReference type="ARBA" id="ARBA00022448"/>
    </source>
</evidence>
<dbReference type="InterPro" id="IPR047857">
    <property type="entry name" value="Snurportin1_C"/>
</dbReference>
<evidence type="ECO:0000256" key="7">
    <source>
        <dbReference type="ARBA" id="ARBA00022490"/>
    </source>
</evidence>
<dbReference type="AlphaFoldDB" id="A0A0R3UGY3"/>
<keyword evidence="12" id="KW-1185">Reference proteome</keyword>
<feature type="domain" description="Snurportin-1 m3G cap-binding" evidence="10">
    <location>
        <begin position="230"/>
        <end position="327"/>
    </location>
</feature>
<evidence type="ECO:0000256" key="3">
    <source>
        <dbReference type="ARBA" id="ARBA00004496"/>
    </source>
</evidence>
<keyword evidence="8" id="KW-0694">RNA-binding</keyword>
<dbReference type="Gene3D" id="3.30.470.30">
    <property type="entry name" value="DNA ligase/mRNA capping enzyme"/>
    <property type="match status" value="1"/>
</dbReference>
<dbReference type="InterPro" id="IPR017336">
    <property type="entry name" value="Snurportin-1"/>
</dbReference>
<sequence length="389" mass="44703">MHVLINRGRGGTPESLWMESDEAVDLLSFEFSAVSGVEKVSSSVTDTSACPRILLYKNAGYALDQERRWRAELLNCRRHKHRNDKFDANRELSTQLLKSGNPWSTQLRLQEQKKPWNDHFARLMLAEWLLFIPPDFASQYLFKLCPKGRHVYIVASKGQTNVYSRTGLCLATMLTRLPGGGLGQSSSQMHRYQTILDCIMLGVPTATMTHQSRTSVDQFSTETSSSLGNNIILKVLDLISFRSTSYAQQRFRERCEWLESFHKEHIEAYEPGDVARFEIIPAYSCDSETMSSVFSSPPPFELDGVLFYHSDVAYRRGPTPLVGWLKPYMLPEWFPSVTVHPDYLRDMAPDYRDYLTDIERYKEATQKYKASFDEARKKSTKDVEMSQLP</sequence>
<evidence type="ECO:0000313" key="11">
    <source>
        <dbReference type="EMBL" id="VDD80529.1"/>
    </source>
</evidence>
<keyword evidence="6" id="KW-0813">Transport</keyword>
<comment type="function">
    <text evidence="1">Functions as an U snRNP-specific nuclear import adapter. Involved in the trimethylguanosine (m3G)-cap-dependent nuclear import of U snRNPs. Binds specifically to the terminal m3G-cap U snRNAs.</text>
</comment>
<evidence type="ECO:0000256" key="9">
    <source>
        <dbReference type="ARBA" id="ARBA00023242"/>
    </source>
</evidence>
<keyword evidence="7" id="KW-0963">Cytoplasm</keyword>
<dbReference type="OrthoDB" id="10003593at2759"/>